<organism evidence="2 3">
    <name type="scientific">Phaeodactylum tricornutum (strain CCAP 1055/1)</name>
    <dbReference type="NCBI Taxonomy" id="556484"/>
    <lineage>
        <taxon>Eukaryota</taxon>
        <taxon>Sar</taxon>
        <taxon>Stramenopiles</taxon>
        <taxon>Ochrophyta</taxon>
        <taxon>Bacillariophyta</taxon>
        <taxon>Bacillariophyceae</taxon>
        <taxon>Bacillariophycidae</taxon>
        <taxon>Naviculales</taxon>
        <taxon>Phaeodactylaceae</taxon>
        <taxon>Phaeodactylum</taxon>
    </lineage>
</organism>
<evidence type="ECO:0000256" key="1">
    <source>
        <dbReference type="SAM" id="MobiDB-lite"/>
    </source>
</evidence>
<reference evidence="2 3" key="1">
    <citation type="journal article" date="2008" name="Nature">
        <title>The Phaeodactylum genome reveals the evolutionary history of diatom genomes.</title>
        <authorList>
            <person name="Bowler C."/>
            <person name="Allen A.E."/>
            <person name="Badger J.H."/>
            <person name="Grimwood J."/>
            <person name="Jabbari K."/>
            <person name="Kuo A."/>
            <person name="Maheswari U."/>
            <person name="Martens C."/>
            <person name="Maumus F."/>
            <person name="Otillar R.P."/>
            <person name="Rayko E."/>
            <person name="Salamov A."/>
            <person name="Vandepoele K."/>
            <person name="Beszteri B."/>
            <person name="Gruber A."/>
            <person name="Heijde M."/>
            <person name="Katinka M."/>
            <person name="Mock T."/>
            <person name="Valentin K."/>
            <person name="Verret F."/>
            <person name="Berges J.A."/>
            <person name="Brownlee C."/>
            <person name="Cadoret J.P."/>
            <person name="Chiovitti A."/>
            <person name="Choi C.J."/>
            <person name="Coesel S."/>
            <person name="De Martino A."/>
            <person name="Detter J.C."/>
            <person name="Durkin C."/>
            <person name="Falciatore A."/>
            <person name="Fournet J."/>
            <person name="Haruta M."/>
            <person name="Huysman M.J."/>
            <person name="Jenkins B.D."/>
            <person name="Jiroutova K."/>
            <person name="Jorgensen R.E."/>
            <person name="Joubert Y."/>
            <person name="Kaplan A."/>
            <person name="Kroger N."/>
            <person name="Kroth P.G."/>
            <person name="La Roche J."/>
            <person name="Lindquist E."/>
            <person name="Lommer M."/>
            <person name="Martin-Jezequel V."/>
            <person name="Lopez P.J."/>
            <person name="Lucas S."/>
            <person name="Mangogna M."/>
            <person name="McGinnis K."/>
            <person name="Medlin L.K."/>
            <person name="Montsant A."/>
            <person name="Oudot-Le Secq M.P."/>
            <person name="Napoli C."/>
            <person name="Obornik M."/>
            <person name="Parker M.S."/>
            <person name="Petit J.L."/>
            <person name="Porcel B.M."/>
            <person name="Poulsen N."/>
            <person name="Robison M."/>
            <person name="Rychlewski L."/>
            <person name="Rynearson T.A."/>
            <person name="Schmutz J."/>
            <person name="Shapiro H."/>
            <person name="Siaut M."/>
            <person name="Stanley M."/>
            <person name="Sussman M.R."/>
            <person name="Taylor A.R."/>
            <person name="Vardi A."/>
            <person name="von Dassow P."/>
            <person name="Vyverman W."/>
            <person name="Willis A."/>
            <person name="Wyrwicz L.S."/>
            <person name="Rokhsar D.S."/>
            <person name="Weissenbach J."/>
            <person name="Armbrust E.V."/>
            <person name="Green B.R."/>
            <person name="Van de Peer Y."/>
            <person name="Grigoriev I.V."/>
        </authorList>
    </citation>
    <scope>NUCLEOTIDE SEQUENCE [LARGE SCALE GENOMIC DNA]</scope>
    <source>
        <strain evidence="2 3">CCAP 1055/1</strain>
    </source>
</reference>
<dbReference type="PaxDb" id="2850-Phatr33147"/>
<dbReference type="InParanoid" id="B5Y4H1"/>
<protein>
    <submittedName>
        <fullName evidence="2">Uncharacterized protein</fullName>
    </submittedName>
</protein>
<reference evidence="3" key="2">
    <citation type="submission" date="2008-08" db="EMBL/GenBank/DDBJ databases">
        <authorList>
            <consortium name="Diatom Consortium"/>
            <person name="Grigoriev I."/>
            <person name="Grimwood J."/>
            <person name="Kuo A."/>
            <person name="Otillar R.P."/>
            <person name="Salamov A."/>
            <person name="Detter J.C."/>
            <person name="Lindquist E."/>
            <person name="Shapiro H."/>
            <person name="Lucas S."/>
            <person name="Glavina del Rio T."/>
            <person name="Pitluck S."/>
            <person name="Rokhsar D."/>
            <person name="Bowler C."/>
        </authorList>
    </citation>
    <scope>GENOME REANNOTATION</scope>
    <source>
        <strain evidence="3">CCAP 1055/1</strain>
    </source>
</reference>
<evidence type="ECO:0000313" key="2">
    <source>
        <dbReference type="EMBL" id="ACI65761.1"/>
    </source>
</evidence>
<accession>B5Y4H1</accession>
<dbReference type="EMBL" id="CP001142">
    <property type="protein sequence ID" value="ACI65761.1"/>
    <property type="molecule type" value="Genomic_DNA"/>
</dbReference>
<sequence length="202" mass="22081">MVAATWNHSNTPLFSSKTQHVVKDFVQSRGAQQSGADSPELSYTSTLTSDIDQATLLIAADGNINADKVTNPPRLHKDDRRLPPLSPHRFLVPRLIRLPNHMEIPKRNWLVGGPVEYNDGISEMTSLASVSSSFDSLDDLFPNGAFLDAPLHLVDESEYPASVDKSGPRSRSKSEHTASSIGWDSMEARLHFGSSSSQVRSG</sequence>
<keyword evidence="3" id="KW-1185">Reference proteome</keyword>
<name>B5Y4H1_PHATC</name>
<proteinExistence type="predicted"/>
<dbReference type="GeneID" id="7203964"/>
<gene>
    <name evidence="2" type="ORF">PHATR_33147</name>
</gene>
<dbReference type="AlphaFoldDB" id="B5Y4H1"/>
<evidence type="ECO:0000313" key="3">
    <source>
        <dbReference type="Proteomes" id="UP000000759"/>
    </source>
</evidence>
<feature type="region of interest" description="Disordered" evidence="1">
    <location>
        <begin position="159"/>
        <end position="182"/>
    </location>
</feature>
<dbReference type="KEGG" id="pti:PHATR_33147"/>
<dbReference type="Proteomes" id="UP000000759">
    <property type="component" value="Chromosome 3"/>
</dbReference>
<dbReference type="RefSeq" id="XP_002186291.1">
    <property type="nucleotide sequence ID" value="XM_002186255.1"/>
</dbReference>